<proteinExistence type="predicted"/>
<keyword evidence="2" id="KW-1185">Reference proteome</keyword>
<comment type="caution">
    <text evidence="1">The sequence shown here is derived from an EMBL/GenBank/DDBJ whole genome shotgun (WGS) entry which is preliminary data.</text>
</comment>
<evidence type="ECO:0000313" key="1">
    <source>
        <dbReference type="EMBL" id="MXR19561.1"/>
    </source>
</evidence>
<accession>A0A6B0SI75</accession>
<reference evidence="1 2" key="1">
    <citation type="submission" date="2019-12" db="EMBL/GenBank/DDBJ databases">
        <title>Isolation and characterization of three novel carbon monoxide-oxidizing members of Halobacteria from salione crusts and soils.</title>
        <authorList>
            <person name="Myers M.R."/>
            <person name="King G.M."/>
        </authorList>
    </citation>
    <scope>NUCLEOTIDE SEQUENCE [LARGE SCALE GENOMIC DNA]</scope>
    <source>
        <strain evidence="1 2">PCN9</strain>
    </source>
</reference>
<protein>
    <submittedName>
        <fullName evidence="1">Uncharacterized protein</fullName>
    </submittedName>
</protein>
<organism evidence="1 2">
    <name type="scientific">Halobacterium bonnevillei</name>
    <dbReference type="NCBI Taxonomy" id="2692200"/>
    <lineage>
        <taxon>Archaea</taxon>
        <taxon>Methanobacteriati</taxon>
        <taxon>Methanobacteriota</taxon>
        <taxon>Stenosarchaea group</taxon>
        <taxon>Halobacteria</taxon>
        <taxon>Halobacteriales</taxon>
        <taxon>Halobacteriaceae</taxon>
        <taxon>Halobacterium</taxon>
    </lineage>
</organism>
<evidence type="ECO:0000313" key="2">
    <source>
        <dbReference type="Proteomes" id="UP000471521"/>
    </source>
</evidence>
<name>A0A6B0SI75_9EURY</name>
<sequence>MQEIWDDDGLAASFVDAFEAWAAANGGEVEEQTGGTLFCEFPPSDDQIRMRVGLYEAGGRHRLRFDTVREEIELKLLTHFETTDSKLILQSDKASRTFFLDVQAGEWRVEKRPVANVS</sequence>
<dbReference type="OrthoDB" id="251112at2157"/>
<dbReference type="RefSeq" id="WP_159525147.1">
    <property type="nucleotide sequence ID" value="NZ_WUUU01000008.1"/>
</dbReference>
<dbReference type="AlphaFoldDB" id="A0A6B0SI75"/>
<gene>
    <name evidence="1" type="ORF">GRX66_02665</name>
</gene>
<dbReference type="EMBL" id="WUUU01000008">
    <property type="protein sequence ID" value="MXR19561.1"/>
    <property type="molecule type" value="Genomic_DNA"/>
</dbReference>
<dbReference type="Proteomes" id="UP000471521">
    <property type="component" value="Unassembled WGS sequence"/>
</dbReference>